<reference evidence="2 3" key="1">
    <citation type="submission" date="2019-08" db="EMBL/GenBank/DDBJ databases">
        <title>Bradymonadales sp. TMQ4.</title>
        <authorList>
            <person name="Liang Q."/>
        </authorList>
    </citation>
    <scope>NUCLEOTIDE SEQUENCE [LARGE SCALE GENOMIC DNA]</scope>
    <source>
        <strain evidence="2 3">TMQ4</strain>
    </source>
</reference>
<evidence type="ECO:0000256" key="1">
    <source>
        <dbReference type="SAM" id="Phobius"/>
    </source>
</evidence>
<proteinExistence type="predicted"/>
<name>A0A5C6XGQ7_9DELT</name>
<dbReference type="AlphaFoldDB" id="A0A5C6XGQ7"/>
<keyword evidence="1" id="KW-0812">Transmembrane</keyword>
<sequence length="293" mass="31845">MGVIYLLLYIFGAVVVWVGSNRLLRDLLDGESLVDALQLGGFGALMIVLAAVLHAVVLRRRGDAGVLDAMEVPGRRWFAVAAVAWLVPTLVAWVQFELFVDPIRMFPVITVAGASALVVGGVSRLLRAHMLRWPLTIAAVALVGLPVGLLSVSLPLAHFNYHLSAVQVWTFDEPHGGLKDVVFEADDATYVGELSPRIGEETGSLLNALANAKTIDVGEEIAAGRMRRLEDGTLVRVGEDGEDIPVERWESFSADMDAALQADRAEAALEDAKRRADWEVEIEARRTGGRLFR</sequence>
<feature type="transmembrane region" description="Helical" evidence="1">
    <location>
        <begin position="77"/>
        <end position="96"/>
    </location>
</feature>
<keyword evidence="1" id="KW-0472">Membrane</keyword>
<dbReference type="EMBL" id="VOSM01000004">
    <property type="protein sequence ID" value="TXD37298.1"/>
    <property type="molecule type" value="Genomic_DNA"/>
</dbReference>
<gene>
    <name evidence="2" type="ORF">FRC98_11245</name>
</gene>
<feature type="transmembrane region" description="Helical" evidence="1">
    <location>
        <begin position="36"/>
        <end position="57"/>
    </location>
</feature>
<evidence type="ECO:0000313" key="2">
    <source>
        <dbReference type="EMBL" id="TXD37298.1"/>
    </source>
</evidence>
<dbReference type="Proteomes" id="UP000321412">
    <property type="component" value="Unassembled WGS sequence"/>
</dbReference>
<accession>A0A5C6XGQ7</accession>
<dbReference type="OrthoDB" id="5526707at2"/>
<evidence type="ECO:0000313" key="3">
    <source>
        <dbReference type="Proteomes" id="UP000321412"/>
    </source>
</evidence>
<feature type="transmembrane region" description="Helical" evidence="1">
    <location>
        <begin position="102"/>
        <end position="123"/>
    </location>
</feature>
<feature type="transmembrane region" description="Helical" evidence="1">
    <location>
        <begin position="135"/>
        <end position="157"/>
    </location>
</feature>
<dbReference type="RefSeq" id="WP_146981505.1">
    <property type="nucleotide sequence ID" value="NZ_VOSM01000004.1"/>
</dbReference>
<organism evidence="2 3">
    <name type="scientific">Lujinxingia vulgaris</name>
    <dbReference type="NCBI Taxonomy" id="2600176"/>
    <lineage>
        <taxon>Bacteria</taxon>
        <taxon>Deltaproteobacteria</taxon>
        <taxon>Bradymonadales</taxon>
        <taxon>Lujinxingiaceae</taxon>
        <taxon>Lujinxingia</taxon>
    </lineage>
</organism>
<protein>
    <submittedName>
        <fullName evidence="2">Uncharacterized protein</fullName>
    </submittedName>
</protein>
<comment type="caution">
    <text evidence="2">The sequence shown here is derived from an EMBL/GenBank/DDBJ whole genome shotgun (WGS) entry which is preliminary data.</text>
</comment>
<keyword evidence="1" id="KW-1133">Transmembrane helix</keyword>
<keyword evidence="3" id="KW-1185">Reference proteome</keyword>
<feature type="transmembrane region" description="Helical" evidence="1">
    <location>
        <begin position="7"/>
        <end position="24"/>
    </location>
</feature>